<sequence length="45" mass="4695">MAEPATALPAKAKAMVGAKVGREANRSAEIGDIGIFLFLMPKHKG</sequence>
<evidence type="ECO:0000313" key="1">
    <source>
        <dbReference type="EMBL" id="JAD48838.1"/>
    </source>
</evidence>
<proteinExistence type="predicted"/>
<reference evidence="1" key="1">
    <citation type="submission" date="2014-09" db="EMBL/GenBank/DDBJ databases">
        <authorList>
            <person name="Magalhaes I.L.F."/>
            <person name="Oliveira U."/>
            <person name="Santos F.R."/>
            <person name="Vidigal T.H.D.A."/>
            <person name="Brescovit A.D."/>
            <person name="Santos A.J."/>
        </authorList>
    </citation>
    <scope>NUCLEOTIDE SEQUENCE</scope>
    <source>
        <tissue evidence="1">Shoot tissue taken approximately 20 cm above the soil surface</tissue>
    </source>
</reference>
<organism evidence="1">
    <name type="scientific">Arundo donax</name>
    <name type="common">Giant reed</name>
    <name type="synonym">Donax arundinaceus</name>
    <dbReference type="NCBI Taxonomy" id="35708"/>
    <lineage>
        <taxon>Eukaryota</taxon>
        <taxon>Viridiplantae</taxon>
        <taxon>Streptophyta</taxon>
        <taxon>Embryophyta</taxon>
        <taxon>Tracheophyta</taxon>
        <taxon>Spermatophyta</taxon>
        <taxon>Magnoliopsida</taxon>
        <taxon>Liliopsida</taxon>
        <taxon>Poales</taxon>
        <taxon>Poaceae</taxon>
        <taxon>PACMAD clade</taxon>
        <taxon>Arundinoideae</taxon>
        <taxon>Arundineae</taxon>
        <taxon>Arundo</taxon>
    </lineage>
</organism>
<dbReference type="AlphaFoldDB" id="A0A0A9AG22"/>
<dbReference type="EMBL" id="GBRH01249057">
    <property type="protein sequence ID" value="JAD48838.1"/>
    <property type="molecule type" value="Transcribed_RNA"/>
</dbReference>
<reference evidence="1" key="2">
    <citation type="journal article" date="2015" name="Data Brief">
        <title>Shoot transcriptome of the giant reed, Arundo donax.</title>
        <authorList>
            <person name="Barrero R.A."/>
            <person name="Guerrero F.D."/>
            <person name="Moolhuijzen P."/>
            <person name="Goolsby J.A."/>
            <person name="Tidwell J."/>
            <person name="Bellgard S.E."/>
            <person name="Bellgard M.I."/>
        </authorList>
    </citation>
    <scope>NUCLEOTIDE SEQUENCE</scope>
    <source>
        <tissue evidence="1">Shoot tissue taken approximately 20 cm above the soil surface</tissue>
    </source>
</reference>
<accession>A0A0A9AG22</accession>
<name>A0A0A9AG22_ARUDO</name>
<protein>
    <submittedName>
        <fullName evidence="1">Uncharacterized protein</fullName>
    </submittedName>
</protein>